<dbReference type="EMBL" id="JAFCLK010000004">
    <property type="protein sequence ID" value="MBR1135148.1"/>
    <property type="molecule type" value="Genomic_DNA"/>
</dbReference>
<keyword evidence="2" id="KW-0560">Oxidoreductase</keyword>
<feature type="domain" description="6-phosphogluconate dehydrogenase NADP-binding" evidence="4">
    <location>
        <begin position="21"/>
        <end position="179"/>
    </location>
</feature>
<dbReference type="InterPro" id="IPR006115">
    <property type="entry name" value="6PGDH_NADP-bd"/>
</dbReference>
<evidence type="ECO:0000259" key="5">
    <source>
        <dbReference type="Pfam" id="PF14833"/>
    </source>
</evidence>
<dbReference type="Pfam" id="PF03446">
    <property type="entry name" value="NAD_binding_2"/>
    <property type="match status" value="1"/>
</dbReference>
<dbReference type="PANTHER" id="PTHR43060">
    <property type="entry name" value="3-HYDROXYISOBUTYRATE DEHYDROGENASE-LIKE 1, MITOCHONDRIAL-RELATED"/>
    <property type="match status" value="1"/>
</dbReference>
<reference evidence="7" key="1">
    <citation type="journal article" date="2021" name="ISME J.">
        <title>Evolutionary origin and ecological implication of a unique nif island in free-living Bradyrhizobium lineages.</title>
        <authorList>
            <person name="Tao J."/>
        </authorList>
    </citation>
    <scope>NUCLEOTIDE SEQUENCE [LARGE SCALE GENOMIC DNA]</scope>
    <source>
        <strain evidence="7">SZCCT0094</strain>
    </source>
</reference>
<organism evidence="6 7">
    <name type="scientific">Bradyrhizobium denitrificans</name>
    <dbReference type="NCBI Taxonomy" id="2734912"/>
    <lineage>
        <taxon>Bacteria</taxon>
        <taxon>Pseudomonadati</taxon>
        <taxon>Pseudomonadota</taxon>
        <taxon>Alphaproteobacteria</taxon>
        <taxon>Hyphomicrobiales</taxon>
        <taxon>Nitrobacteraceae</taxon>
        <taxon>Bradyrhizobium</taxon>
    </lineage>
</organism>
<dbReference type="Proteomes" id="UP001314635">
    <property type="component" value="Unassembled WGS sequence"/>
</dbReference>
<accession>A0ABS5G1G5</accession>
<feature type="domain" description="3-hydroxyisobutyrate dehydrogenase-like NAD-binding" evidence="5">
    <location>
        <begin position="182"/>
        <end position="301"/>
    </location>
</feature>
<dbReference type="SUPFAM" id="SSF51735">
    <property type="entry name" value="NAD(P)-binding Rossmann-fold domains"/>
    <property type="match status" value="1"/>
</dbReference>
<sequence>MALAIGLPDGRSQIERERNVTIGFVGLGQMGRPMAHNLTRPPGNYIVCSRRAEHFAEFADRGVQATTRVADLAGAEVLVLSLPGTSAVNEVLFGVDGVAKRLQPGALVIDTSTISYGATVEIGRTLRDMQLSFVDAPVSGMQARAEDGTLTIMCGGDAAAFEAARPWLQRMGRDILYMGAAGAGQLTKLINQLLFDINAAALAEVLPMAARMGLDPEKVGAVVNGGTGRSYASEFFVPRILQNRFSDGYPMKHAYKDLVSAAELSAARGIPMPVLAAATATYQQALLRGHGDHDKGGMIRVFEDLLGVRFRRDLSTDARKDN</sequence>
<evidence type="ECO:0000256" key="1">
    <source>
        <dbReference type="ARBA" id="ARBA00009080"/>
    </source>
</evidence>
<dbReference type="Gene3D" id="3.40.50.720">
    <property type="entry name" value="NAD(P)-binding Rossmann-like Domain"/>
    <property type="match status" value="1"/>
</dbReference>
<dbReference type="InterPro" id="IPR029154">
    <property type="entry name" value="HIBADH-like_NADP-bd"/>
</dbReference>
<dbReference type="InterPro" id="IPR013328">
    <property type="entry name" value="6PGD_dom2"/>
</dbReference>
<gene>
    <name evidence="6" type="ORF">JQ619_05160</name>
</gene>
<proteinExistence type="inferred from homology"/>
<evidence type="ECO:0000256" key="2">
    <source>
        <dbReference type="ARBA" id="ARBA00023002"/>
    </source>
</evidence>
<dbReference type="InterPro" id="IPR015815">
    <property type="entry name" value="HIBADH-related"/>
</dbReference>
<keyword evidence="7" id="KW-1185">Reference proteome</keyword>
<dbReference type="InterPro" id="IPR002204">
    <property type="entry name" value="3-OH-isobutyrate_DH-rel_CS"/>
</dbReference>
<dbReference type="InterPro" id="IPR008927">
    <property type="entry name" value="6-PGluconate_DH-like_C_sf"/>
</dbReference>
<evidence type="ECO:0000313" key="7">
    <source>
        <dbReference type="Proteomes" id="UP001314635"/>
    </source>
</evidence>
<dbReference type="Pfam" id="PF14833">
    <property type="entry name" value="NAD_binding_11"/>
    <property type="match status" value="1"/>
</dbReference>
<dbReference type="InterPro" id="IPR036291">
    <property type="entry name" value="NAD(P)-bd_dom_sf"/>
</dbReference>
<evidence type="ECO:0000313" key="6">
    <source>
        <dbReference type="EMBL" id="MBR1135148.1"/>
    </source>
</evidence>
<protein>
    <submittedName>
        <fullName evidence="6">NAD(P)-dependent oxidoreductase</fullName>
    </submittedName>
</protein>
<evidence type="ECO:0000256" key="3">
    <source>
        <dbReference type="ARBA" id="ARBA00023027"/>
    </source>
</evidence>
<keyword evidence="3" id="KW-0520">NAD</keyword>
<dbReference type="Gene3D" id="1.10.1040.10">
    <property type="entry name" value="N-(1-d-carboxylethyl)-l-norvaline Dehydrogenase, domain 2"/>
    <property type="match status" value="1"/>
</dbReference>
<dbReference type="SUPFAM" id="SSF48179">
    <property type="entry name" value="6-phosphogluconate dehydrogenase C-terminal domain-like"/>
    <property type="match status" value="1"/>
</dbReference>
<dbReference type="PANTHER" id="PTHR43060:SF15">
    <property type="entry name" value="3-HYDROXYISOBUTYRATE DEHYDROGENASE-LIKE 1, MITOCHONDRIAL-RELATED"/>
    <property type="match status" value="1"/>
</dbReference>
<name>A0ABS5G1G5_9BRAD</name>
<comment type="caution">
    <text evidence="6">The sequence shown here is derived from an EMBL/GenBank/DDBJ whole genome shotgun (WGS) entry which is preliminary data.</text>
</comment>
<comment type="similarity">
    <text evidence="1">Belongs to the HIBADH-related family.</text>
</comment>
<dbReference type="PROSITE" id="PS00895">
    <property type="entry name" value="3_HYDROXYISOBUT_DH"/>
    <property type="match status" value="1"/>
</dbReference>
<evidence type="ECO:0000259" key="4">
    <source>
        <dbReference type="Pfam" id="PF03446"/>
    </source>
</evidence>
<dbReference type="PIRSF" id="PIRSF000103">
    <property type="entry name" value="HIBADH"/>
    <property type="match status" value="1"/>
</dbReference>